<gene>
    <name evidence="1" type="ORF">F2P81_020358</name>
</gene>
<organism evidence="1 2">
    <name type="scientific">Scophthalmus maximus</name>
    <name type="common">Turbot</name>
    <name type="synonym">Psetta maxima</name>
    <dbReference type="NCBI Taxonomy" id="52904"/>
    <lineage>
        <taxon>Eukaryota</taxon>
        <taxon>Metazoa</taxon>
        <taxon>Chordata</taxon>
        <taxon>Craniata</taxon>
        <taxon>Vertebrata</taxon>
        <taxon>Euteleostomi</taxon>
        <taxon>Actinopterygii</taxon>
        <taxon>Neopterygii</taxon>
        <taxon>Teleostei</taxon>
        <taxon>Neoteleostei</taxon>
        <taxon>Acanthomorphata</taxon>
        <taxon>Carangaria</taxon>
        <taxon>Pleuronectiformes</taxon>
        <taxon>Pleuronectoidei</taxon>
        <taxon>Scophthalmidae</taxon>
        <taxon>Scophthalmus</taxon>
    </lineage>
</organism>
<reference evidence="1 2" key="1">
    <citation type="submission" date="2019-06" db="EMBL/GenBank/DDBJ databases">
        <title>Draft genomes of female and male turbot (Scophthalmus maximus).</title>
        <authorList>
            <person name="Xu H."/>
            <person name="Xu X.-W."/>
            <person name="Shao C."/>
            <person name="Chen S."/>
        </authorList>
    </citation>
    <scope>NUCLEOTIDE SEQUENCE [LARGE SCALE GENOMIC DNA]</scope>
    <source>
        <strain evidence="1">Ysfricsl-2016a</strain>
        <tissue evidence="1">Blood</tissue>
    </source>
</reference>
<protein>
    <submittedName>
        <fullName evidence="1">Uncharacterized protein</fullName>
    </submittedName>
</protein>
<comment type="caution">
    <text evidence="1">The sequence shown here is derived from an EMBL/GenBank/DDBJ whole genome shotgun (WGS) entry which is preliminary data.</text>
</comment>
<dbReference type="EMBL" id="VEVO01000018">
    <property type="protein sequence ID" value="KAF0027617.1"/>
    <property type="molecule type" value="Genomic_DNA"/>
</dbReference>
<accession>A0A6A4S3M1</accession>
<evidence type="ECO:0000313" key="2">
    <source>
        <dbReference type="Proteomes" id="UP000438429"/>
    </source>
</evidence>
<sequence length="106" mass="11839">MQEPLSKPAFKAIFNYNYSQRGTNQREEDDTIFSWEMVLNMIEADLDRLNAFAVLRSLPSSAKQYRVGSKIVGGDVGRQCAYVLEGKAAVKMLTSVHSFASAPRYG</sequence>
<evidence type="ECO:0000313" key="1">
    <source>
        <dbReference type="EMBL" id="KAF0027617.1"/>
    </source>
</evidence>
<dbReference type="AlphaFoldDB" id="A0A6A4S3M1"/>
<proteinExistence type="predicted"/>
<name>A0A6A4S3M1_SCOMX</name>
<dbReference type="Proteomes" id="UP000438429">
    <property type="component" value="Unassembled WGS sequence"/>
</dbReference>